<evidence type="ECO:0000256" key="10">
    <source>
        <dbReference type="RuleBase" id="RU000461"/>
    </source>
</evidence>
<keyword evidence="5 9" id="KW-0479">Metal-binding</keyword>
<gene>
    <name evidence="12" type="ORF">Slati_3557300</name>
</gene>
<dbReference type="GO" id="GO:0016705">
    <property type="term" value="F:oxidoreductase activity, acting on paired donors, with incorporation or reduction of molecular oxygen"/>
    <property type="evidence" value="ECO:0007669"/>
    <property type="project" value="InterPro"/>
</dbReference>
<evidence type="ECO:0000256" key="7">
    <source>
        <dbReference type="ARBA" id="ARBA00023004"/>
    </source>
</evidence>
<keyword evidence="6 10" id="KW-0560">Oxidoreductase</keyword>
<dbReference type="PRINTS" id="PR00385">
    <property type="entry name" value="P450"/>
</dbReference>
<dbReference type="CDD" id="cd11072">
    <property type="entry name" value="CYP71-like"/>
    <property type="match status" value="1"/>
</dbReference>
<keyword evidence="11" id="KW-0812">Transmembrane</keyword>
<evidence type="ECO:0000256" key="5">
    <source>
        <dbReference type="ARBA" id="ARBA00022723"/>
    </source>
</evidence>
<comment type="subcellular location">
    <subcellularLocation>
        <location evidence="2">Membrane</location>
        <topology evidence="2">Single-pass membrane protein</topology>
    </subcellularLocation>
</comment>
<dbReference type="EMBL" id="JACGWN010000012">
    <property type="protein sequence ID" value="KAL0417254.1"/>
    <property type="molecule type" value="Genomic_DNA"/>
</dbReference>
<dbReference type="PROSITE" id="PS00086">
    <property type="entry name" value="CYTOCHROME_P450"/>
    <property type="match status" value="1"/>
</dbReference>
<dbReference type="GO" id="GO:0005506">
    <property type="term" value="F:iron ion binding"/>
    <property type="evidence" value="ECO:0007669"/>
    <property type="project" value="InterPro"/>
</dbReference>
<dbReference type="SUPFAM" id="SSF48264">
    <property type="entry name" value="Cytochrome P450"/>
    <property type="match status" value="1"/>
</dbReference>
<evidence type="ECO:0000256" key="2">
    <source>
        <dbReference type="ARBA" id="ARBA00004167"/>
    </source>
</evidence>
<keyword evidence="11" id="KW-0472">Membrane</keyword>
<name>A0AAW2UJV4_9LAMI</name>
<feature type="transmembrane region" description="Helical" evidence="11">
    <location>
        <begin position="6"/>
        <end position="24"/>
    </location>
</feature>
<evidence type="ECO:0000256" key="6">
    <source>
        <dbReference type="ARBA" id="ARBA00023002"/>
    </source>
</evidence>
<dbReference type="PANTHER" id="PTHR47955:SF19">
    <property type="entry name" value="CYTOCHROME P450 71A9-LIKE ISOFORM X1"/>
    <property type="match status" value="1"/>
</dbReference>
<evidence type="ECO:0000256" key="4">
    <source>
        <dbReference type="ARBA" id="ARBA00022617"/>
    </source>
</evidence>
<dbReference type="Pfam" id="PF00067">
    <property type="entry name" value="p450"/>
    <property type="match status" value="1"/>
</dbReference>
<reference evidence="12" key="2">
    <citation type="journal article" date="2024" name="Plant">
        <title>Genomic evolution and insights into agronomic trait innovations of Sesamum species.</title>
        <authorList>
            <person name="Miao H."/>
            <person name="Wang L."/>
            <person name="Qu L."/>
            <person name="Liu H."/>
            <person name="Sun Y."/>
            <person name="Le M."/>
            <person name="Wang Q."/>
            <person name="Wei S."/>
            <person name="Zheng Y."/>
            <person name="Lin W."/>
            <person name="Duan Y."/>
            <person name="Cao H."/>
            <person name="Xiong S."/>
            <person name="Wang X."/>
            <person name="Wei L."/>
            <person name="Li C."/>
            <person name="Ma Q."/>
            <person name="Ju M."/>
            <person name="Zhao R."/>
            <person name="Li G."/>
            <person name="Mu C."/>
            <person name="Tian Q."/>
            <person name="Mei H."/>
            <person name="Zhang T."/>
            <person name="Gao T."/>
            <person name="Zhang H."/>
        </authorList>
    </citation>
    <scope>NUCLEOTIDE SEQUENCE</scope>
    <source>
        <strain evidence="12">KEN1</strain>
    </source>
</reference>
<reference evidence="12" key="1">
    <citation type="submission" date="2020-06" db="EMBL/GenBank/DDBJ databases">
        <authorList>
            <person name="Li T."/>
            <person name="Hu X."/>
            <person name="Zhang T."/>
            <person name="Song X."/>
            <person name="Zhang H."/>
            <person name="Dai N."/>
            <person name="Sheng W."/>
            <person name="Hou X."/>
            <person name="Wei L."/>
        </authorList>
    </citation>
    <scope>NUCLEOTIDE SEQUENCE</scope>
    <source>
        <strain evidence="12">KEN1</strain>
        <tissue evidence="12">Leaf</tissue>
    </source>
</reference>
<dbReference type="InterPro" id="IPR036396">
    <property type="entry name" value="Cyt_P450_sf"/>
</dbReference>
<accession>A0AAW2UJV4</accession>
<evidence type="ECO:0000256" key="11">
    <source>
        <dbReference type="SAM" id="Phobius"/>
    </source>
</evidence>
<dbReference type="PANTHER" id="PTHR47955">
    <property type="entry name" value="CYTOCHROME P450 FAMILY 71 PROTEIN"/>
    <property type="match status" value="1"/>
</dbReference>
<evidence type="ECO:0000256" key="8">
    <source>
        <dbReference type="ARBA" id="ARBA00023033"/>
    </source>
</evidence>
<comment type="cofactor">
    <cofactor evidence="1 9">
        <name>heme</name>
        <dbReference type="ChEBI" id="CHEBI:30413"/>
    </cofactor>
</comment>
<keyword evidence="4 9" id="KW-0349">Heme</keyword>
<evidence type="ECO:0000313" key="12">
    <source>
        <dbReference type="EMBL" id="KAL0417254.1"/>
    </source>
</evidence>
<evidence type="ECO:0000256" key="1">
    <source>
        <dbReference type="ARBA" id="ARBA00001971"/>
    </source>
</evidence>
<dbReference type="GO" id="GO:0004497">
    <property type="term" value="F:monooxygenase activity"/>
    <property type="evidence" value="ECO:0007669"/>
    <property type="project" value="UniProtKB-KW"/>
</dbReference>
<keyword evidence="8 10" id="KW-0503">Monooxygenase</keyword>
<dbReference type="InterPro" id="IPR017972">
    <property type="entry name" value="Cyt_P450_CS"/>
</dbReference>
<organism evidence="12">
    <name type="scientific">Sesamum latifolium</name>
    <dbReference type="NCBI Taxonomy" id="2727402"/>
    <lineage>
        <taxon>Eukaryota</taxon>
        <taxon>Viridiplantae</taxon>
        <taxon>Streptophyta</taxon>
        <taxon>Embryophyta</taxon>
        <taxon>Tracheophyta</taxon>
        <taxon>Spermatophyta</taxon>
        <taxon>Magnoliopsida</taxon>
        <taxon>eudicotyledons</taxon>
        <taxon>Gunneridae</taxon>
        <taxon>Pentapetalae</taxon>
        <taxon>asterids</taxon>
        <taxon>lamiids</taxon>
        <taxon>Lamiales</taxon>
        <taxon>Pedaliaceae</taxon>
        <taxon>Sesamum</taxon>
    </lineage>
</organism>
<keyword evidence="11" id="KW-1133">Transmembrane helix</keyword>
<evidence type="ECO:0000256" key="9">
    <source>
        <dbReference type="PIRSR" id="PIRSR602401-1"/>
    </source>
</evidence>
<dbReference type="PRINTS" id="PR00463">
    <property type="entry name" value="EP450I"/>
</dbReference>
<dbReference type="AlphaFoldDB" id="A0AAW2UJV4"/>
<feature type="binding site" description="axial binding residue" evidence="9">
    <location>
        <position position="454"/>
    </location>
    <ligand>
        <name>heme</name>
        <dbReference type="ChEBI" id="CHEBI:30413"/>
    </ligand>
    <ligandPart>
        <name>Fe</name>
        <dbReference type="ChEBI" id="CHEBI:18248"/>
    </ligandPart>
</feature>
<dbReference type="InterPro" id="IPR002401">
    <property type="entry name" value="Cyt_P450_E_grp-I"/>
</dbReference>
<comment type="caution">
    <text evidence="12">The sequence shown here is derived from an EMBL/GenBank/DDBJ whole genome shotgun (WGS) entry which is preliminary data.</text>
</comment>
<protein>
    <submittedName>
        <fullName evidence="12">Cytochrome</fullName>
    </submittedName>
</protein>
<keyword evidence="7 9" id="KW-0408">Iron</keyword>
<comment type="similarity">
    <text evidence="3 10">Belongs to the cytochrome P450 family.</text>
</comment>
<dbReference type="FunFam" id="1.10.630.10:FF:000011">
    <property type="entry name" value="Cytochrome P450 83B1"/>
    <property type="match status" value="1"/>
</dbReference>
<dbReference type="GO" id="GO:0020037">
    <property type="term" value="F:heme binding"/>
    <property type="evidence" value="ECO:0007669"/>
    <property type="project" value="InterPro"/>
</dbReference>
<dbReference type="InterPro" id="IPR001128">
    <property type="entry name" value="Cyt_P450"/>
</dbReference>
<sequence>MSSEIPMIIMLFIILITLLFLLMMKKKRQAMITRRLPPGPKKLPVIGNLHQLGKLPHRSLQIMSKRYGELMFLQLGSVPALVVSSPDMAREIFKNHDLVFSGRPPLYAAKRFTYNLSSISLAPYGEYWRQVRKILVLELMTAKRVESFGQVRVQEVALTMERISSNAPKVVDLSSLMFSLSNNVVCRVAFGKMNPSDVRNNSRFQEILGEAQHLMGEFNIADYFPWMGWVNKINRVDRRLEKNFWDIDKFFDQVIEEHLDPIMRPESDSEDIIDVLLRIQKDTNQTINLSDEQLKGVLMDIFVAGTDTSTATIIWTMAELIRNPHVKQKVQQELRQAVQGKTKIQESDLPNLPYLKLVIKESLRLHPPAPLLVPRETTKTCTIATTETCSTVADSYDVPAKTRVFFNCTAMSADPAYWEDPEKFWPERFMDRPQVDFRGQHFELLPFGAGRRGCPGINFAMPVVELALANLLFCFDWELPAGMSPEDVDMEEAPGITMHKKTPLCLVASPVNCG</sequence>
<dbReference type="Gene3D" id="1.10.630.10">
    <property type="entry name" value="Cytochrome P450"/>
    <property type="match status" value="1"/>
</dbReference>
<dbReference type="GO" id="GO:0016020">
    <property type="term" value="C:membrane"/>
    <property type="evidence" value="ECO:0007669"/>
    <property type="project" value="UniProtKB-SubCell"/>
</dbReference>
<proteinExistence type="inferred from homology"/>
<evidence type="ECO:0000256" key="3">
    <source>
        <dbReference type="ARBA" id="ARBA00010617"/>
    </source>
</evidence>